<reference evidence="1" key="1">
    <citation type="journal article" date="2020" name="Nature">
        <title>Giant virus diversity and host interactions through global metagenomics.</title>
        <authorList>
            <person name="Schulz F."/>
            <person name="Roux S."/>
            <person name="Paez-Espino D."/>
            <person name="Jungbluth S."/>
            <person name="Walsh D.A."/>
            <person name="Denef V.J."/>
            <person name="McMahon K.D."/>
            <person name="Konstantinidis K.T."/>
            <person name="Eloe-Fadrosh E.A."/>
            <person name="Kyrpides N.C."/>
            <person name="Woyke T."/>
        </authorList>
    </citation>
    <scope>NUCLEOTIDE SEQUENCE</scope>
    <source>
        <strain evidence="1">GVMAG-M-3300017651-5</strain>
    </source>
</reference>
<evidence type="ECO:0000313" key="1">
    <source>
        <dbReference type="EMBL" id="QHS92854.1"/>
    </source>
</evidence>
<accession>A0A6C0BMF9</accession>
<sequence length="37" mass="4249">MTSNQGEDGLVLSGLRIIGDSENQIDIRWMMIMYYTP</sequence>
<proteinExistence type="predicted"/>
<protein>
    <submittedName>
        <fullName evidence="1">Uncharacterized protein</fullName>
    </submittedName>
</protein>
<dbReference type="AlphaFoldDB" id="A0A6C0BMF9"/>
<organism evidence="1">
    <name type="scientific">viral metagenome</name>
    <dbReference type="NCBI Taxonomy" id="1070528"/>
    <lineage>
        <taxon>unclassified sequences</taxon>
        <taxon>metagenomes</taxon>
        <taxon>organismal metagenomes</taxon>
    </lineage>
</organism>
<dbReference type="EMBL" id="MN739192">
    <property type="protein sequence ID" value="QHS92854.1"/>
    <property type="molecule type" value="Genomic_DNA"/>
</dbReference>
<name>A0A6C0BMF9_9ZZZZ</name>